<dbReference type="OrthoDB" id="267517at2759"/>
<dbReference type="InterPro" id="IPR003111">
    <property type="entry name" value="Lon_prtase_N"/>
</dbReference>
<evidence type="ECO:0000256" key="1">
    <source>
        <dbReference type="SAM" id="MobiDB-lite"/>
    </source>
</evidence>
<dbReference type="Gene3D" id="2.30.130.40">
    <property type="entry name" value="LON domain-like"/>
    <property type="match status" value="1"/>
</dbReference>
<dbReference type="CDD" id="cd15777">
    <property type="entry name" value="CRBN_C_like"/>
    <property type="match status" value="1"/>
</dbReference>
<feature type="region of interest" description="Disordered" evidence="1">
    <location>
        <begin position="407"/>
        <end position="447"/>
    </location>
</feature>
<keyword evidence="7" id="KW-1185">Reference proteome</keyword>
<dbReference type="Pfam" id="PF02190">
    <property type="entry name" value="LON_substr_bdg"/>
    <property type="match status" value="1"/>
</dbReference>
<gene>
    <name evidence="4" type="ORF">PR001_g18429</name>
    <name evidence="3" type="ORF">PR002_g18978</name>
    <name evidence="5" type="ORF">PR003_g19453</name>
</gene>
<dbReference type="InterPro" id="IPR034750">
    <property type="entry name" value="CULT"/>
</dbReference>
<reference evidence="6 8" key="1">
    <citation type="submission" date="2018-09" db="EMBL/GenBank/DDBJ databases">
        <title>Genomic investigation of the strawberry pathogen Phytophthora fragariae indicates pathogenicity is determined by transcriptional variation in three key races.</title>
        <authorList>
            <person name="Adams T.M."/>
            <person name="Armitage A.D."/>
            <person name="Sobczyk M.K."/>
            <person name="Bates H.J."/>
            <person name="Dunwell J.M."/>
            <person name="Nellist C.F."/>
            <person name="Harrison R.J."/>
        </authorList>
    </citation>
    <scope>NUCLEOTIDE SEQUENCE [LARGE SCALE GENOMIC DNA]</scope>
    <source>
        <strain evidence="4 6">SCRP249</strain>
        <strain evidence="3 8">SCRP324</strain>
        <strain evidence="5 7">SCRP333</strain>
    </source>
</reference>
<dbReference type="EMBL" id="QXFT01001641">
    <property type="protein sequence ID" value="KAE9313612.1"/>
    <property type="molecule type" value="Genomic_DNA"/>
</dbReference>
<dbReference type="SMART" id="SM00464">
    <property type="entry name" value="LON"/>
    <property type="match status" value="1"/>
</dbReference>
<dbReference type="Proteomes" id="UP000429607">
    <property type="component" value="Unassembled WGS sequence"/>
</dbReference>
<dbReference type="Proteomes" id="UP000434957">
    <property type="component" value="Unassembled WGS sequence"/>
</dbReference>
<evidence type="ECO:0000313" key="3">
    <source>
        <dbReference type="EMBL" id="KAE8997618.1"/>
    </source>
</evidence>
<feature type="compositionally biased region" description="Polar residues" evidence="1">
    <location>
        <begin position="426"/>
        <end position="435"/>
    </location>
</feature>
<sequence>MATGADLEADGDAHAYLGTLQAVDHRQLCIHPDGKVLTLPLIYLPDIVLFPGDDLPLRLLSDSTLGGIRALLSTEGVLLAVLTPHQTGTQYGSTVRIERLHVEDRSARMTGAARQRFRLKKRLRAEPTASILWGQVEILPQDRAQPVPFDSLRWHREDQQAEQPRQHRKRSLRRLRGRQFPAYWGRSVYALYDANVLVQKIQNMLLSNIHGDWFRKPRVEGASEDGGGEEGDDKSSLVHYLALPSDRQDPNLFAYWVAGNLPLDTSQRLELLGMNSTVRILRREIELLGQVEEDIFCSMCGSFLATTREIFSMTARGAAGGTFVNPGGHVFQVLTLREVYFAHVFVAMDRSTEDTWFPGYAWSITHCNSCYQHLGWRFDRVDSTRLPTTFFGFRRAALTRSRESRQLHSRPLGLDGYDTDDYGESVASTEDNASSDSEEMPLLLSTE</sequence>
<evidence type="ECO:0000313" key="8">
    <source>
        <dbReference type="Proteomes" id="UP000435112"/>
    </source>
</evidence>
<dbReference type="PANTHER" id="PTHR46732:SF8">
    <property type="entry name" value="ATP-DEPENDENT PROTEASE LA (LON) DOMAIN PROTEIN"/>
    <property type="match status" value="1"/>
</dbReference>
<dbReference type="InterPro" id="IPR046336">
    <property type="entry name" value="Lon_prtase_N_sf"/>
</dbReference>
<comment type="caution">
    <text evidence="4">The sequence shown here is derived from an EMBL/GenBank/DDBJ whole genome shotgun (WGS) entry which is preliminary data.</text>
</comment>
<proteinExistence type="predicted"/>
<dbReference type="EMBL" id="QXFV01001621">
    <property type="protein sequence ID" value="KAE9001798.1"/>
    <property type="molecule type" value="Genomic_DNA"/>
</dbReference>
<name>A0A6A3K899_9STRA</name>
<dbReference type="Gene3D" id="1.20.58.1480">
    <property type="match status" value="1"/>
</dbReference>
<evidence type="ECO:0000313" key="5">
    <source>
        <dbReference type="EMBL" id="KAE9313612.1"/>
    </source>
</evidence>
<dbReference type="Gene3D" id="2.170.150.20">
    <property type="entry name" value="Peptide methionine sulfoxide reductase"/>
    <property type="match status" value="1"/>
</dbReference>
<dbReference type="SUPFAM" id="SSF88697">
    <property type="entry name" value="PUA domain-like"/>
    <property type="match status" value="1"/>
</dbReference>
<accession>A0A6A3K899</accession>
<organism evidence="4 6">
    <name type="scientific">Phytophthora rubi</name>
    <dbReference type="NCBI Taxonomy" id="129364"/>
    <lineage>
        <taxon>Eukaryota</taxon>
        <taxon>Sar</taxon>
        <taxon>Stramenopiles</taxon>
        <taxon>Oomycota</taxon>
        <taxon>Peronosporomycetes</taxon>
        <taxon>Peronosporales</taxon>
        <taxon>Peronosporaceae</taxon>
        <taxon>Phytophthora</taxon>
    </lineage>
</organism>
<dbReference type="Proteomes" id="UP000435112">
    <property type="component" value="Unassembled WGS sequence"/>
</dbReference>
<evidence type="ECO:0000313" key="6">
    <source>
        <dbReference type="Proteomes" id="UP000429607"/>
    </source>
</evidence>
<dbReference type="PANTHER" id="PTHR46732">
    <property type="entry name" value="ATP-DEPENDENT PROTEASE LA (LON) DOMAIN PROTEIN"/>
    <property type="match status" value="1"/>
</dbReference>
<dbReference type="AlphaFoldDB" id="A0A6A3K899"/>
<dbReference type="EMBL" id="QXFU01001673">
    <property type="protein sequence ID" value="KAE8997618.1"/>
    <property type="molecule type" value="Genomic_DNA"/>
</dbReference>
<evidence type="ECO:0000313" key="4">
    <source>
        <dbReference type="EMBL" id="KAE9001798.1"/>
    </source>
</evidence>
<dbReference type="InterPro" id="IPR015947">
    <property type="entry name" value="PUA-like_sf"/>
</dbReference>
<dbReference type="FunFam" id="2.170.150.20:FF:000007">
    <property type="entry name" value="Protein cereblon"/>
    <property type="match status" value="1"/>
</dbReference>
<evidence type="ECO:0000313" key="7">
    <source>
        <dbReference type="Proteomes" id="UP000434957"/>
    </source>
</evidence>
<feature type="domain" description="CULT" evidence="2">
    <location>
        <begin position="292"/>
        <end position="402"/>
    </location>
</feature>
<evidence type="ECO:0000259" key="2">
    <source>
        <dbReference type="PROSITE" id="PS51788"/>
    </source>
</evidence>
<dbReference type="PROSITE" id="PS51788">
    <property type="entry name" value="CULT"/>
    <property type="match status" value="1"/>
</dbReference>
<protein>
    <recommendedName>
        <fullName evidence="2">CULT domain-containing protein</fullName>
    </recommendedName>
</protein>